<feature type="transmembrane region" description="Helical" evidence="7">
    <location>
        <begin position="73"/>
        <end position="89"/>
    </location>
</feature>
<evidence type="ECO:0000313" key="9">
    <source>
        <dbReference type="Proteomes" id="UP000231987"/>
    </source>
</evidence>
<comment type="caution">
    <text evidence="8">The sequence shown here is derived from an EMBL/GenBank/DDBJ whole genome shotgun (WGS) entry which is preliminary data.</text>
</comment>
<dbReference type="PANTHER" id="PTHR33452">
    <property type="entry name" value="OXIDOREDUCTASE CATD-RELATED"/>
    <property type="match status" value="1"/>
</dbReference>
<dbReference type="AlphaFoldDB" id="A0A2J0YVT6"/>
<organism evidence="8 9">
    <name type="scientific">Rhizobium meliloti</name>
    <name type="common">Ensifer meliloti</name>
    <name type="synonym">Sinorhizobium meliloti</name>
    <dbReference type="NCBI Taxonomy" id="382"/>
    <lineage>
        <taxon>Bacteria</taxon>
        <taxon>Pseudomonadati</taxon>
        <taxon>Pseudomonadota</taxon>
        <taxon>Alphaproteobacteria</taxon>
        <taxon>Hyphomicrobiales</taxon>
        <taxon>Rhizobiaceae</taxon>
        <taxon>Sinorhizobium/Ensifer group</taxon>
        <taxon>Sinorhizobium</taxon>
    </lineage>
</organism>
<dbReference type="Proteomes" id="UP000231987">
    <property type="component" value="Unassembled WGS sequence"/>
</dbReference>
<evidence type="ECO:0000256" key="3">
    <source>
        <dbReference type="ARBA" id="ARBA00022475"/>
    </source>
</evidence>
<reference evidence="8 9" key="1">
    <citation type="submission" date="2017-06" db="EMBL/GenBank/DDBJ databases">
        <title>Ensifer strains isolated from leguminous trees and herbs display diverse denitrification phenotypes with some acting as strong N2O sinks.</title>
        <authorList>
            <person name="Woliy K."/>
            <person name="Mania D."/>
            <person name="Bakken L.R."/>
            <person name="Frostegard A."/>
        </authorList>
    </citation>
    <scope>NUCLEOTIDE SEQUENCE [LARGE SCALE GENOMIC DNA]</scope>
    <source>
        <strain evidence="8 9">AC50a</strain>
    </source>
</reference>
<evidence type="ECO:0000313" key="8">
    <source>
        <dbReference type="EMBL" id="PJR11839.1"/>
    </source>
</evidence>
<keyword evidence="6 7" id="KW-0472">Membrane</keyword>
<keyword evidence="4 7" id="KW-0812">Transmembrane</keyword>
<dbReference type="EMBL" id="NJGD01000018">
    <property type="protein sequence ID" value="PJR11839.1"/>
    <property type="molecule type" value="Genomic_DNA"/>
</dbReference>
<accession>A0A2J0YVT6</accession>
<comment type="similarity">
    <text evidence="2">Belongs to the DoxX family.</text>
</comment>
<evidence type="ECO:0000256" key="7">
    <source>
        <dbReference type="SAM" id="Phobius"/>
    </source>
</evidence>
<feature type="transmembrane region" description="Helical" evidence="7">
    <location>
        <begin position="47"/>
        <end position="66"/>
    </location>
</feature>
<comment type="subcellular location">
    <subcellularLocation>
        <location evidence="1">Cell membrane</location>
        <topology evidence="1">Multi-pass membrane protein</topology>
    </subcellularLocation>
</comment>
<evidence type="ECO:0000256" key="6">
    <source>
        <dbReference type="ARBA" id="ARBA00023136"/>
    </source>
</evidence>
<evidence type="ECO:0000256" key="5">
    <source>
        <dbReference type="ARBA" id="ARBA00022989"/>
    </source>
</evidence>
<evidence type="ECO:0000256" key="1">
    <source>
        <dbReference type="ARBA" id="ARBA00004651"/>
    </source>
</evidence>
<proteinExistence type="inferred from homology"/>
<sequence length="135" mass="14441">MENRLSIYAPQALALLRIVTALLFVHAGMVLLFNVPASTHPLPPPEMKPILLVAGILELVGGALVLVGLFTRAAAFILSGMMAVAYWGFHAPMSMWPANNMGSAAILFSFIYLYLVFAGAGAWSLDARRVRASGP</sequence>
<feature type="transmembrane region" description="Helical" evidence="7">
    <location>
        <begin position="101"/>
        <end position="125"/>
    </location>
</feature>
<protein>
    <submittedName>
        <fullName evidence="8">DoxX family protein</fullName>
    </submittedName>
</protein>
<dbReference type="Pfam" id="PF07681">
    <property type="entry name" value="DoxX"/>
    <property type="match status" value="1"/>
</dbReference>
<dbReference type="InterPro" id="IPR032808">
    <property type="entry name" value="DoxX"/>
</dbReference>
<keyword evidence="3" id="KW-1003">Cell membrane</keyword>
<dbReference type="PANTHER" id="PTHR33452:SF4">
    <property type="entry name" value="BLL4328 PROTEIN"/>
    <property type="match status" value="1"/>
</dbReference>
<evidence type="ECO:0000256" key="4">
    <source>
        <dbReference type="ARBA" id="ARBA00022692"/>
    </source>
</evidence>
<feature type="transmembrane region" description="Helical" evidence="7">
    <location>
        <begin position="12"/>
        <end position="35"/>
    </location>
</feature>
<dbReference type="RefSeq" id="WP_100674210.1">
    <property type="nucleotide sequence ID" value="NZ_NJGD01000018.1"/>
</dbReference>
<evidence type="ECO:0000256" key="2">
    <source>
        <dbReference type="ARBA" id="ARBA00006679"/>
    </source>
</evidence>
<dbReference type="GO" id="GO:0005886">
    <property type="term" value="C:plasma membrane"/>
    <property type="evidence" value="ECO:0007669"/>
    <property type="project" value="UniProtKB-SubCell"/>
</dbReference>
<keyword evidence="5 7" id="KW-1133">Transmembrane helix</keyword>
<dbReference type="InterPro" id="IPR051907">
    <property type="entry name" value="DoxX-like_oxidoreductase"/>
</dbReference>
<gene>
    <name evidence="8" type="ORF">CEJ86_27215</name>
</gene>
<name>A0A2J0YVT6_RHIML</name>